<gene>
    <name evidence="2" type="ORF">LPB137_12430</name>
</gene>
<dbReference type="STRING" id="1850254.LPB137_12430"/>
<evidence type="ECO:0000313" key="2">
    <source>
        <dbReference type="EMBL" id="APW66601.1"/>
    </source>
</evidence>
<reference evidence="2 3" key="1">
    <citation type="submission" date="2017-01" db="EMBL/GenBank/DDBJ databases">
        <title>Genome sequencing of Arcobacter sp. LPB0137.</title>
        <authorList>
            <person name="Lee G.-W."/>
            <person name="Yi H."/>
        </authorList>
    </citation>
    <scope>NUCLEOTIDE SEQUENCE [LARGE SCALE GENOMIC DNA]</scope>
    <source>
        <strain evidence="2 3">LPB0137</strain>
    </source>
</reference>
<dbReference type="Proteomes" id="UP000186074">
    <property type="component" value="Chromosome"/>
</dbReference>
<dbReference type="RefSeq" id="WP_076088555.1">
    <property type="nucleotide sequence ID" value="NZ_CP019070.1"/>
</dbReference>
<dbReference type="InterPro" id="IPR007172">
    <property type="entry name" value="DUF374"/>
</dbReference>
<dbReference type="OrthoDB" id="9810508at2"/>
<keyword evidence="3" id="KW-1185">Reference proteome</keyword>
<dbReference type="AlphaFoldDB" id="A0A1P8KQ09"/>
<feature type="domain" description="DUF374" evidence="1">
    <location>
        <begin position="60"/>
        <end position="126"/>
    </location>
</feature>
<dbReference type="KEGG" id="alp:LPB137_12430"/>
<accession>A0A1P8KQ09</accession>
<dbReference type="CDD" id="cd07983">
    <property type="entry name" value="LPLAT_DUF374-like"/>
    <property type="match status" value="1"/>
</dbReference>
<name>A0A1P8KQ09_9BACT</name>
<sequence>MKKYFKLNILPYILYFLVKFIYSTNKKVFHHSKVSSDEAFIFVAWHGDLLAQPTNYFKFRPNGNVKAMISHNKDGEIIAKIYALLGTGLIRGSSSKGAAKALISTIKEIKNGCDVALTPDGPRGPRYTIADGVVAIAKKSNAKIIVLNSKPSKYWQFNSWDKFVLPKPFGRIDFYLSEPYSIEGLEFDEAKEFIKDKMMINAMS</sequence>
<dbReference type="EMBL" id="CP019070">
    <property type="protein sequence ID" value="APW66601.1"/>
    <property type="molecule type" value="Genomic_DNA"/>
</dbReference>
<evidence type="ECO:0000313" key="3">
    <source>
        <dbReference type="Proteomes" id="UP000186074"/>
    </source>
</evidence>
<dbReference type="Pfam" id="PF04028">
    <property type="entry name" value="DUF374"/>
    <property type="match status" value="1"/>
</dbReference>
<evidence type="ECO:0000259" key="1">
    <source>
        <dbReference type="Pfam" id="PF04028"/>
    </source>
</evidence>
<organism evidence="2 3">
    <name type="scientific">Poseidonibacter parvus</name>
    <dbReference type="NCBI Taxonomy" id="1850254"/>
    <lineage>
        <taxon>Bacteria</taxon>
        <taxon>Pseudomonadati</taxon>
        <taxon>Campylobacterota</taxon>
        <taxon>Epsilonproteobacteria</taxon>
        <taxon>Campylobacterales</taxon>
        <taxon>Arcobacteraceae</taxon>
        <taxon>Poseidonibacter</taxon>
    </lineage>
</organism>
<protein>
    <recommendedName>
        <fullName evidence="1">DUF374 domain-containing protein</fullName>
    </recommendedName>
</protein>
<proteinExistence type="predicted"/>